<dbReference type="PANTHER" id="PTHR31589">
    <property type="entry name" value="PROTEIN, PUTATIVE (DUF239)-RELATED-RELATED"/>
    <property type="match status" value="1"/>
</dbReference>
<dbReference type="Pfam" id="PF03080">
    <property type="entry name" value="Neprosin"/>
    <property type="match status" value="1"/>
</dbReference>
<evidence type="ECO:0000256" key="1">
    <source>
        <dbReference type="SAM" id="SignalP"/>
    </source>
</evidence>
<proteinExistence type="predicted"/>
<gene>
    <name evidence="3" type="ORF">MKW98_000956</name>
</gene>
<dbReference type="PANTHER" id="PTHR31589:SF221">
    <property type="entry name" value="LIGASE, PUTATIVE (DUF239)-RELATED"/>
    <property type="match status" value="1"/>
</dbReference>
<dbReference type="AlphaFoldDB" id="A0AAD4SD26"/>
<protein>
    <recommendedName>
        <fullName evidence="2">Neprosin PEP catalytic domain-containing protein</fullName>
    </recommendedName>
</protein>
<dbReference type="InterPro" id="IPR025521">
    <property type="entry name" value="Neprosin_propep"/>
</dbReference>
<dbReference type="InterPro" id="IPR004314">
    <property type="entry name" value="Neprosin"/>
</dbReference>
<dbReference type="Pfam" id="PF14365">
    <property type="entry name" value="Neprosin_AP"/>
    <property type="match status" value="1"/>
</dbReference>
<name>A0AAD4SD26_9MAGN</name>
<evidence type="ECO:0000259" key="2">
    <source>
        <dbReference type="PROSITE" id="PS52045"/>
    </source>
</evidence>
<sequence>MSKSITCWFLILTIFIGEESIEGRTISTSVNKAIIKTIKVGTDEIIDCYDIYRQPSLNHPLLRNHSIQMTPSSQPKGIKSDDFGTLQPAQIWHKYGSCPEKTVPIRRKGKNYNPTLLRKHNHPKLATYKTHVTSKSNDDPDIHEYATIEVYGHFLGAQAKINLWKPIIETSEISVSQIWITAGEDEIINTIEAGWQVNQDLYGDDHTRFFIYWTADGYNNTGCYNLACDGFVHTASNIGLGCQFSETSIFNGDQKDATFSIHKDQNSGHWWVQLQGIPVGYYPSSLFTKLSKTATGVTWGGEIVNLKSKGRHTSTQMGNGHFPSEGGLKTSSYFHWVQVVDENNMAKDPKHVEISTTNPHCYDLKIDNHRHDTNGYGFYYGGPGYNDKCQ</sequence>
<comment type="caution">
    <text evidence="3">The sequence shown here is derived from an EMBL/GenBank/DDBJ whole genome shotgun (WGS) entry which is preliminary data.</text>
</comment>
<dbReference type="InterPro" id="IPR053168">
    <property type="entry name" value="Glutamic_endopeptidase"/>
</dbReference>
<evidence type="ECO:0000313" key="3">
    <source>
        <dbReference type="EMBL" id="KAI3900056.1"/>
    </source>
</evidence>
<dbReference type="PROSITE" id="PS52045">
    <property type="entry name" value="NEPROSIN_PEP_CD"/>
    <property type="match status" value="1"/>
</dbReference>
<feature type="signal peptide" evidence="1">
    <location>
        <begin position="1"/>
        <end position="23"/>
    </location>
</feature>
<keyword evidence="4" id="KW-1185">Reference proteome</keyword>
<dbReference type="EMBL" id="JAJJMB010011750">
    <property type="protein sequence ID" value="KAI3900056.1"/>
    <property type="molecule type" value="Genomic_DNA"/>
</dbReference>
<evidence type="ECO:0000313" key="4">
    <source>
        <dbReference type="Proteomes" id="UP001202328"/>
    </source>
</evidence>
<dbReference type="Proteomes" id="UP001202328">
    <property type="component" value="Unassembled WGS sequence"/>
</dbReference>
<reference evidence="3" key="1">
    <citation type="submission" date="2022-04" db="EMBL/GenBank/DDBJ databases">
        <title>A functionally conserved STORR gene fusion in Papaver species that diverged 16.8 million years ago.</title>
        <authorList>
            <person name="Catania T."/>
        </authorList>
    </citation>
    <scope>NUCLEOTIDE SEQUENCE</scope>
    <source>
        <strain evidence="3">S-188037</strain>
    </source>
</reference>
<organism evidence="3 4">
    <name type="scientific">Papaver atlanticum</name>
    <dbReference type="NCBI Taxonomy" id="357466"/>
    <lineage>
        <taxon>Eukaryota</taxon>
        <taxon>Viridiplantae</taxon>
        <taxon>Streptophyta</taxon>
        <taxon>Embryophyta</taxon>
        <taxon>Tracheophyta</taxon>
        <taxon>Spermatophyta</taxon>
        <taxon>Magnoliopsida</taxon>
        <taxon>Ranunculales</taxon>
        <taxon>Papaveraceae</taxon>
        <taxon>Papaveroideae</taxon>
        <taxon>Papaver</taxon>
    </lineage>
</organism>
<feature type="domain" description="Neprosin PEP catalytic" evidence="2">
    <location>
        <begin position="135"/>
        <end position="390"/>
    </location>
</feature>
<keyword evidence="1" id="KW-0732">Signal</keyword>
<accession>A0AAD4SD26</accession>
<feature type="chain" id="PRO_5042290853" description="Neprosin PEP catalytic domain-containing protein" evidence="1">
    <location>
        <begin position="24"/>
        <end position="390"/>
    </location>
</feature>
<dbReference type="Gene3D" id="3.90.1320.10">
    <property type="entry name" value="Outer-capsid protein sigma 3, large lobe"/>
    <property type="match status" value="1"/>
</dbReference>